<dbReference type="OrthoDB" id="640249at2759"/>
<gene>
    <name evidence="4" type="ORF">EZS28_014250</name>
</gene>
<dbReference type="GO" id="GO:0006508">
    <property type="term" value="P:proteolysis"/>
    <property type="evidence" value="ECO:0007669"/>
    <property type="project" value="UniProtKB-KW"/>
</dbReference>
<accession>A0A5J4W5M4</accession>
<proteinExistence type="inferred from homology"/>
<sequence>MKLTILALFATVLANSIIDLINNDPNSTWQAYQYPPEIITLEKVRQMCGTQIPVEEGDDVAPLDSNALPADFDARERWPGKLLPIHDQGKCGSCWAFAVAESAEHRLSIKGCDIGAMSPQDLVECDHHDSGCNGGMPHHSWEWAHTHGITTETCIPYVSGGGQVPTCRSKCINGSDIHRIKAKKIGHISAKSMQQTLFNDGPFEVTFNVFEDFYYYKSGIYQARYGGYLGGHAVVIIGWGVENDVHYWIVQNSWGEKWGENGYFRIIRGKNECQVESHAWQGHFSC</sequence>
<dbReference type="PRINTS" id="PR00705">
    <property type="entry name" value="PAPAIN"/>
</dbReference>
<keyword evidence="4" id="KW-0378">Hydrolase</keyword>
<dbReference type="InterPro" id="IPR013128">
    <property type="entry name" value="Peptidase_C1A"/>
</dbReference>
<dbReference type="InterPro" id="IPR000169">
    <property type="entry name" value="Pept_cys_AS"/>
</dbReference>
<protein>
    <submittedName>
        <fullName evidence="4">Putative cathepsin B5 cysteine protease</fullName>
    </submittedName>
</protein>
<dbReference type="PROSITE" id="PS00639">
    <property type="entry name" value="THIOL_PROTEASE_HIS"/>
    <property type="match status" value="1"/>
</dbReference>
<dbReference type="GO" id="GO:0008234">
    <property type="term" value="F:cysteine-type peptidase activity"/>
    <property type="evidence" value="ECO:0007669"/>
    <property type="project" value="InterPro"/>
</dbReference>
<dbReference type="PANTHER" id="PTHR12411">
    <property type="entry name" value="CYSTEINE PROTEASE FAMILY C1-RELATED"/>
    <property type="match status" value="1"/>
</dbReference>
<dbReference type="EMBL" id="SNRW01003294">
    <property type="protein sequence ID" value="KAA6390224.1"/>
    <property type="molecule type" value="Genomic_DNA"/>
</dbReference>
<dbReference type="Gene3D" id="3.90.70.10">
    <property type="entry name" value="Cysteine proteinases"/>
    <property type="match status" value="1"/>
</dbReference>
<comment type="similarity">
    <text evidence="1">Belongs to the peptidase C1 family.</text>
</comment>
<feature type="domain" description="Peptidase C1A papain C-terminal" evidence="3">
    <location>
        <begin position="68"/>
        <end position="283"/>
    </location>
</feature>
<comment type="caution">
    <text evidence="4">The sequence shown here is derived from an EMBL/GenBank/DDBJ whole genome shotgun (WGS) entry which is preliminary data.</text>
</comment>
<evidence type="ECO:0000256" key="2">
    <source>
        <dbReference type="ARBA" id="ARBA00023157"/>
    </source>
</evidence>
<dbReference type="PROSITE" id="PS00640">
    <property type="entry name" value="THIOL_PROTEASE_ASN"/>
    <property type="match status" value="1"/>
</dbReference>
<dbReference type="InterPro" id="IPR000668">
    <property type="entry name" value="Peptidase_C1A_C"/>
</dbReference>
<evidence type="ECO:0000256" key="1">
    <source>
        <dbReference type="ARBA" id="ARBA00008455"/>
    </source>
</evidence>
<keyword evidence="4" id="KW-0645">Protease</keyword>
<name>A0A5J4W5M4_9EUKA</name>
<dbReference type="SUPFAM" id="SSF54001">
    <property type="entry name" value="Cysteine proteinases"/>
    <property type="match status" value="1"/>
</dbReference>
<dbReference type="Proteomes" id="UP000324800">
    <property type="component" value="Unassembled WGS sequence"/>
</dbReference>
<reference evidence="4 5" key="1">
    <citation type="submission" date="2019-03" db="EMBL/GenBank/DDBJ databases">
        <title>Single cell metagenomics reveals metabolic interactions within the superorganism composed of flagellate Streblomastix strix and complex community of Bacteroidetes bacteria on its surface.</title>
        <authorList>
            <person name="Treitli S.C."/>
            <person name="Kolisko M."/>
            <person name="Husnik F."/>
            <person name="Keeling P."/>
            <person name="Hampl V."/>
        </authorList>
    </citation>
    <scope>NUCLEOTIDE SEQUENCE [LARGE SCALE GENOMIC DNA]</scope>
    <source>
        <strain evidence="4">ST1C</strain>
    </source>
</reference>
<evidence type="ECO:0000313" key="4">
    <source>
        <dbReference type="EMBL" id="KAA6390224.1"/>
    </source>
</evidence>
<evidence type="ECO:0000313" key="5">
    <source>
        <dbReference type="Proteomes" id="UP000324800"/>
    </source>
</evidence>
<dbReference type="PROSITE" id="PS00139">
    <property type="entry name" value="THIOL_PROTEASE_CYS"/>
    <property type="match status" value="1"/>
</dbReference>
<dbReference type="InterPro" id="IPR038765">
    <property type="entry name" value="Papain-like_cys_pep_sf"/>
</dbReference>
<dbReference type="SMART" id="SM00645">
    <property type="entry name" value="Pept_C1"/>
    <property type="match status" value="1"/>
</dbReference>
<evidence type="ECO:0000259" key="3">
    <source>
        <dbReference type="SMART" id="SM00645"/>
    </source>
</evidence>
<dbReference type="InterPro" id="IPR025661">
    <property type="entry name" value="Pept_asp_AS"/>
</dbReference>
<dbReference type="AlphaFoldDB" id="A0A5J4W5M4"/>
<dbReference type="Pfam" id="PF00112">
    <property type="entry name" value="Peptidase_C1"/>
    <property type="match status" value="1"/>
</dbReference>
<dbReference type="CDD" id="cd02620">
    <property type="entry name" value="Peptidase_C1A_CathepsinB"/>
    <property type="match status" value="1"/>
</dbReference>
<organism evidence="4 5">
    <name type="scientific">Streblomastix strix</name>
    <dbReference type="NCBI Taxonomy" id="222440"/>
    <lineage>
        <taxon>Eukaryota</taxon>
        <taxon>Metamonada</taxon>
        <taxon>Preaxostyla</taxon>
        <taxon>Oxymonadida</taxon>
        <taxon>Streblomastigidae</taxon>
        <taxon>Streblomastix</taxon>
    </lineage>
</organism>
<dbReference type="InterPro" id="IPR025660">
    <property type="entry name" value="Pept_his_AS"/>
</dbReference>
<keyword evidence="2" id="KW-1015">Disulfide bond</keyword>